<reference evidence="2 3" key="1">
    <citation type="submission" date="2019-03" db="EMBL/GenBank/DDBJ databases">
        <title>Novel species of Flavobacterium.</title>
        <authorList>
            <person name="Liu Q."/>
            <person name="Xin Y.-H."/>
        </authorList>
    </citation>
    <scope>NUCLEOTIDE SEQUENCE [LARGE SCALE GENOMIC DNA]</scope>
    <source>
        <strain evidence="2 3">LB3P52</strain>
    </source>
</reference>
<evidence type="ECO:0000256" key="1">
    <source>
        <dbReference type="SAM" id="SignalP"/>
    </source>
</evidence>
<dbReference type="Pfam" id="PF20130">
    <property type="entry name" value="DUF6520"/>
    <property type="match status" value="1"/>
</dbReference>
<feature type="chain" id="PRO_5020767799" evidence="1">
    <location>
        <begin position="24"/>
        <end position="71"/>
    </location>
</feature>
<evidence type="ECO:0000313" key="2">
    <source>
        <dbReference type="EMBL" id="TDE41573.1"/>
    </source>
</evidence>
<gene>
    <name evidence="2" type="ORF">E0I26_16265</name>
</gene>
<keyword evidence="3" id="KW-1185">Reference proteome</keyword>
<dbReference type="InterPro" id="IPR045391">
    <property type="entry name" value="DUF6520"/>
</dbReference>
<feature type="signal peptide" evidence="1">
    <location>
        <begin position="1"/>
        <end position="23"/>
    </location>
</feature>
<keyword evidence="1" id="KW-0732">Signal</keyword>
<proteinExistence type="predicted"/>
<dbReference type="AlphaFoldDB" id="A0A4R5F2C0"/>
<dbReference type="OrthoDB" id="1453093at2"/>
<sequence length="71" mass="7594">MRTIFLKKMMMPLAVMVLGVGGAFTTTSMSSTEALSHVTGYKFISSQNKCQTSTMCDTDDTGTICTNGGTR</sequence>
<feature type="non-terminal residue" evidence="2">
    <location>
        <position position="71"/>
    </location>
</feature>
<accession>A0A4R5F2C0</accession>
<comment type="caution">
    <text evidence="2">The sequence shown here is derived from an EMBL/GenBank/DDBJ whole genome shotgun (WGS) entry which is preliminary data.</text>
</comment>
<dbReference type="RefSeq" id="WP_131917499.1">
    <property type="nucleotide sequence ID" value="NZ_SMLG01000022.1"/>
</dbReference>
<organism evidence="2 3">
    <name type="scientific">Flavobacterium rhamnosiphilum</name>
    <dbReference type="NCBI Taxonomy" id="2541724"/>
    <lineage>
        <taxon>Bacteria</taxon>
        <taxon>Pseudomonadati</taxon>
        <taxon>Bacteroidota</taxon>
        <taxon>Flavobacteriia</taxon>
        <taxon>Flavobacteriales</taxon>
        <taxon>Flavobacteriaceae</taxon>
        <taxon>Flavobacterium</taxon>
    </lineage>
</organism>
<name>A0A4R5F2C0_9FLAO</name>
<evidence type="ECO:0000313" key="3">
    <source>
        <dbReference type="Proteomes" id="UP000294814"/>
    </source>
</evidence>
<dbReference type="Proteomes" id="UP000294814">
    <property type="component" value="Unassembled WGS sequence"/>
</dbReference>
<protein>
    <submittedName>
        <fullName evidence="2">Uncharacterized protein</fullName>
    </submittedName>
</protein>
<dbReference type="EMBL" id="SMLG01000022">
    <property type="protein sequence ID" value="TDE41573.1"/>
    <property type="molecule type" value="Genomic_DNA"/>
</dbReference>